<dbReference type="InterPro" id="IPR015943">
    <property type="entry name" value="WD40/YVTN_repeat-like_dom_sf"/>
</dbReference>
<evidence type="ECO:0000313" key="14">
    <source>
        <dbReference type="Proteomes" id="UP001642540"/>
    </source>
</evidence>
<reference evidence="13 14" key="1">
    <citation type="submission" date="2024-08" db="EMBL/GenBank/DDBJ databases">
        <authorList>
            <person name="Cucini C."/>
            <person name="Frati F."/>
        </authorList>
    </citation>
    <scope>NUCLEOTIDE SEQUENCE [LARGE SCALE GENOMIC DNA]</scope>
</reference>
<protein>
    <recommendedName>
        <fullName evidence="12">DDB1- and CUL4-associated factor 12 beta-propeller domain-containing protein</fullName>
    </recommendedName>
</protein>
<evidence type="ECO:0000256" key="6">
    <source>
        <dbReference type="ARBA" id="ARBA00022737"/>
    </source>
</evidence>
<comment type="pathway">
    <text evidence="3">Protein modification; protein ubiquitination.</text>
</comment>
<dbReference type="PANTHER" id="PTHR19860">
    <property type="entry name" value="DDB1- AND CUL4-ASSOCIATED FACTOR 12-RELATED"/>
    <property type="match status" value="1"/>
</dbReference>
<keyword evidence="7" id="KW-0833">Ubl conjugation pathway</keyword>
<comment type="similarity">
    <text evidence="9">Belongs to the WD repeat DCAF12 family.</text>
</comment>
<evidence type="ECO:0000256" key="8">
    <source>
        <dbReference type="ARBA" id="ARBA00023242"/>
    </source>
</evidence>
<evidence type="ECO:0000256" key="1">
    <source>
        <dbReference type="ARBA" id="ARBA00004123"/>
    </source>
</evidence>
<dbReference type="Gene3D" id="2.130.10.10">
    <property type="entry name" value="YVTN repeat-like/Quinoprotein amine dehydrogenase"/>
    <property type="match status" value="2"/>
</dbReference>
<feature type="region of interest" description="Disordered" evidence="11">
    <location>
        <begin position="292"/>
        <end position="324"/>
    </location>
</feature>
<dbReference type="EMBL" id="CAXLJM020000031">
    <property type="protein sequence ID" value="CAL8099123.1"/>
    <property type="molecule type" value="Genomic_DNA"/>
</dbReference>
<sequence>MEMNRRPNNAGNNGSCRAGSDFFMSGVPKRPICGNKTAASSYRHSKKLLKRLKSTLSYGDQRLYTSRSFQEGSNKYEEFFCYNEHEDDPEDDEDSKSGASLFQNISLNMVDFLNERQLGNVRQPYNLQPRVMGESFQYHPDLPIKHLLTNQILQEKAIKIENLNKVFCSQWLSDKQVIFGTKCNKLMVLDVQTKHLTQIPCLAPSPRSLPPDSQCGIHAIQINPSRSLLATGGRNPNDLAVYRLPTLDPLYVGELAHQDWVFALAWLDDEFLVSGSRDTSLALWKIPDTPEPTYNSSNSITERERPLDLSNSQPTAQSQSSNFSNTVPSYSYINAVAVKQCKSAQKVRDIVFNRKLQEIACVSLNGYIHIWSADRFVQKYSRKLPFSMENVCLAVHEDYNLYAVGSKSHTSLMDARTVQCVRKVASKYSGFGIRSTSFYSSILSIGTGQGSVMFYDLRAGKYLESNVNAGRTAMLKSSTGWTFPDEEIIMDMYRQKYMPAIYTHCIDMSGTRIFAAGGPLPITLCGNYVGLWH</sequence>
<feature type="repeat" description="WD" evidence="10">
    <location>
        <begin position="254"/>
        <end position="286"/>
    </location>
</feature>
<keyword evidence="6" id="KW-0677">Repeat</keyword>
<feature type="domain" description="DDB1- and CUL4-associated factor 12 beta-propeller" evidence="12">
    <location>
        <begin position="151"/>
        <end position="532"/>
    </location>
</feature>
<evidence type="ECO:0000256" key="2">
    <source>
        <dbReference type="ARBA" id="ARBA00004496"/>
    </source>
</evidence>
<proteinExistence type="inferred from homology"/>
<evidence type="ECO:0000259" key="12">
    <source>
        <dbReference type="Pfam" id="PF23760"/>
    </source>
</evidence>
<dbReference type="InterPro" id="IPR001680">
    <property type="entry name" value="WD40_rpt"/>
</dbReference>
<feature type="compositionally biased region" description="Polar residues" evidence="11">
    <location>
        <begin position="309"/>
        <end position="324"/>
    </location>
</feature>
<evidence type="ECO:0000256" key="9">
    <source>
        <dbReference type="ARBA" id="ARBA00038022"/>
    </source>
</evidence>
<comment type="subcellular location">
    <subcellularLocation>
        <location evidence="2">Cytoplasm</location>
    </subcellularLocation>
    <subcellularLocation>
        <location evidence="1">Nucleus</location>
    </subcellularLocation>
</comment>
<evidence type="ECO:0000256" key="3">
    <source>
        <dbReference type="ARBA" id="ARBA00004906"/>
    </source>
</evidence>
<gene>
    <name evidence="13" type="ORF">ODALV1_LOCUS10153</name>
</gene>
<evidence type="ECO:0000256" key="10">
    <source>
        <dbReference type="PROSITE-ProRule" id="PRU00221"/>
    </source>
</evidence>
<keyword evidence="8" id="KW-0539">Nucleus</keyword>
<dbReference type="Pfam" id="PF23760">
    <property type="entry name" value="Beta-prop_DCAF12"/>
    <property type="match status" value="1"/>
</dbReference>
<keyword evidence="5 10" id="KW-0853">WD repeat</keyword>
<evidence type="ECO:0000256" key="7">
    <source>
        <dbReference type="ARBA" id="ARBA00022786"/>
    </source>
</evidence>
<keyword evidence="14" id="KW-1185">Reference proteome</keyword>
<comment type="caution">
    <text evidence="13">The sequence shown here is derived from an EMBL/GenBank/DDBJ whole genome shotgun (WGS) entry which is preliminary data.</text>
</comment>
<evidence type="ECO:0000256" key="11">
    <source>
        <dbReference type="SAM" id="MobiDB-lite"/>
    </source>
</evidence>
<organism evidence="13 14">
    <name type="scientific">Orchesella dallaii</name>
    <dbReference type="NCBI Taxonomy" id="48710"/>
    <lineage>
        <taxon>Eukaryota</taxon>
        <taxon>Metazoa</taxon>
        <taxon>Ecdysozoa</taxon>
        <taxon>Arthropoda</taxon>
        <taxon>Hexapoda</taxon>
        <taxon>Collembola</taxon>
        <taxon>Entomobryomorpha</taxon>
        <taxon>Entomobryoidea</taxon>
        <taxon>Orchesellidae</taxon>
        <taxon>Orchesellinae</taxon>
        <taxon>Orchesella</taxon>
    </lineage>
</organism>
<evidence type="ECO:0000256" key="5">
    <source>
        <dbReference type="ARBA" id="ARBA00022574"/>
    </source>
</evidence>
<accession>A0ABP1QDA7</accession>
<dbReference type="Proteomes" id="UP001642540">
    <property type="component" value="Unassembled WGS sequence"/>
</dbReference>
<dbReference type="InterPro" id="IPR056151">
    <property type="entry name" value="Beta-prop_DCAF12"/>
</dbReference>
<dbReference type="PROSITE" id="PS50082">
    <property type="entry name" value="WD_REPEATS_2"/>
    <property type="match status" value="1"/>
</dbReference>
<evidence type="ECO:0000256" key="4">
    <source>
        <dbReference type="ARBA" id="ARBA00022490"/>
    </source>
</evidence>
<dbReference type="SUPFAM" id="SSF50978">
    <property type="entry name" value="WD40 repeat-like"/>
    <property type="match status" value="1"/>
</dbReference>
<evidence type="ECO:0000313" key="13">
    <source>
        <dbReference type="EMBL" id="CAL8099123.1"/>
    </source>
</evidence>
<keyword evidence="4" id="KW-0963">Cytoplasm</keyword>
<dbReference type="PANTHER" id="PTHR19860:SF16">
    <property type="entry name" value="DDB1- AND CUL4-ASSOCIATED FACTOR 12"/>
    <property type="match status" value="1"/>
</dbReference>
<name>A0ABP1QDA7_9HEXA</name>
<dbReference type="SMART" id="SM00320">
    <property type="entry name" value="WD40"/>
    <property type="match status" value="3"/>
</dbReference>
<dbReference type="InterPro" id="IPR036322">
    <property type="entry name" value="WD40_repeat_dom_sf"/>
</dbReference>
<dbReference type="InterPro" id="IPR051191">
    <property type="entry name" value="DCAF12"/>
</dbReference>